<keyword evidence="1" id="KW-1133">Transmembrane helix</keyword>
<sequence length="64" mass="7473">MNRKPNRKHASEKPQEEKFDVIEHALRMNRKSKRKIPLHEVVLLITALGTLLHELHPYVAPLLS</sequence>
<dbReference type="EMBL" id="JALGBI010000001">
    <property type="protein sequence ID" value="MCJ0764521.1"/>
    <property type="molecule type" value="Genomic_DNA"/>
</dbReference>
<evidence type="ECO:0000256" key="1">
    <source>
        <dbReference type="SAM" id="Phobius"/>
    </source>
</evidence>
<evidence type="ECO:0000313" key="2">
    <source>
        <dbReference type="EMBL" id="MCJ0764513.1"/>
    </source>
</evidence>
<dbReference type="AlphaFoldDB" id="A0A9X1VVE7"/>
<evidence type="ECO:0000313" key="4">
    <source>
        <dbReference type="Proteomes" id="UP001139447"/>
    </source>
</evidence>
<reference evidence="3" key="1">
    <citation type="submission" date="2022-03" db="EMBL/GenBank/DDBJ databases">
        <authorList>
            <person name="Woo C.Y."/>
        </authorList>
    </citation>
    <scope>NUCLEOTIDE SEQUENCE</scope>
    <source>
        <strain evidence="3">CYS-02</strain>
    </source>
</reference>
<gene>
    <name evidence="2" type="ORF">MMF98_14945</name>
    <name evidence="3" type="ORF">MMF98_14985</name>
</gene>
<name>A0A9X1VVE7_9BURK</name>
<keyword evidence="1" id="KW-0812">Transmembrane</keyword>
<keyword evidence="4" id="KW-1185">Reference proteome</keyword>
<comment type="caution">
    <text evidence="3">The sequence shown here is derived from an EMBL/GenBank/DDBJ whole genome shotgun (WGS) entry which is preliminary data.</text>
</comment>
<organism evidence="3 4">
    <name type="scientific">Variovorax terrae</name>
    <dbReference type="NCBI Taxonomy" id="2923278"/>
    <lineage>
        <taxon>Bacteria</taxon>
        <taxon>Pseudomonadati</taxon>
        <taxon>Pseudomonadota</taxon>
        <taxon>Betaproteobacteria</taxon>
        <taxon>Burkholderiales</taxon>
        <taxon>Comamonadaceae</taxon>
        <taxon>Variovorax</taxon>
    </lineage>
</organism>
<dbReference type="RefSeq" id="WP_243307168.1">
    <property type="nucleotide sequence ID" value="NZ_JALGBI010000001.1"/>
</dbReference>
<dbReference type="EMBL" id="JALGBI010000001">
    <property type="protein sequence ID" value="MCJ0764513.1"/>
    <property type="molecule type" value="Genomic_DNA"/>
</dbReference>
<keyword evidence="1" id="KW-0472">Membrane</keyword>
<proteinExistence type="predicted"/>
<protein>
    <submittedName>
        <fullName evidence="3">Uncharacterized protein</fullName>
    </submittedName>
</protein>
<dbReference type="Proteomes" id="UP001139447">
    <property type="component" value="Unassembled WGS sequence"/>
</dbReference>
<feature type="transmembrane region" description="Helical" evidence="1">
    <location>
        <begin position="36"/>
        <end position="55"/>
    </location>
</feature>
<evidence type="ECO:0000313" key="3">
    <source>
        <dbReference type="EMBL" id="MCJ0764521.1"/>
    </source>
</evidence>
<accession>A0A9X1VVE7</accession>